<dbReference type="RefSeq" id="WP_200343715.1">
    <property type="nucleotide sequence ID" value="NZ_NRSJ01000001.1"/>
</dbReference>
<dbReference type="PANTHER" id="PTHR34584">
    <property type="entry name" value="NA(+)/H(+) ANTIPORTER SUBUNIT E1"/>
    <property type="match status" value="1"/>
</dbReference>
<evidence type="ECO:0000256" key="5">
    <source>
        <dbReference type="ARBA" id="ARBA00022989"/>
    </source>
</evidence>
<keyword evidence="6 7" id="KW-0472">Membrane</keyword>
<reference evidence="8" key="1">
    <citation type="submission" date="2017-08" db="EMBL/GenBank/DDBJ databases">
        <authorList>
            <person name="Imhoff J.F."/>
            <person name="Rahn T."/>
            <person name="Kuenzel S."/>
            <person name="Neulinger S.C."/>
        </authorList>
    </citation>
    <scope>NUCLEOTIDE SEQUENCE</scope>
    <source>
        <strain evidence="8">DSM 11080</strain>
    </source>
</reference>
<evidence type="ECO:0000256" key="3">
    <source>
        <dbReference type="ARBA" id="ARBA00022475"/>
    </source>
</evidence>
<comment type="caution">
    <text evidence="8">The sequence shown here is derived from an EMBL/GenBank/DDBJ whole genome shotgun (WGS) entry which is preliminary data.</text>
</comment>
<evidence type="ECO:0000256" key="7">
    <source>
        <dbReference type="SAM" id="Phobius"/>
    </source>
</evidence>
<proteinExistence type="inferred from homology"/>
<evidence type="ECO:0000313" key="9">
    <source>
        <dbReference type="Proteomes" id="UP001296776"/>
    </source>
</evidence>
<dbReference type="EMBL" id="NRSJ01000001">
    <property type="protein sequence ID" value="MBK1703070.1"/>
    <property type="molecule type" value="Genomic_DNA"/>
</dbReference>
<comment type="similarity">
    <text evidence="2">Belongs to the CPA3 antiporters (TC 2.A.63) subunit E family.</text>
</comment>
<keyword evidence="5 7" id="KW-1133">Transmembrane helix</keyword>
<keyword evidence="4 7" id="KW-0812">Transmembrane</keyword>
<keyword evidence="3" id="KW-1003">Cell membrane</keyword>
<dbReference type="AlphaFoldDB" id="A0AAJ0X8L1"/>
<sequence length="181" mass="20574">MTVTLPAFVTALTQRLLLFALLWWLLTDGQHEAALFGAPFVLSAAVLSTVTRFRGQVLSASLWPARPLALMRLIGFFLWHSLRGGFDVTLRAFRRPLPLKPDLIDYPLRLPPGPTPILMASLVSLMPGTLAVICEGRLRVHVLDRHSDWHRDLERLEQRIGDVYRIDRAQWNDTPNHSDHN</sequence>
<organism evidence="8 9">
    <name type="scientific">Halochromatium glycolicum</name>
    <dbReference type="NCBI Taxonomy" id="85075"/>
    <lineage>
        <taxon>Bacteria</taxon>
        <taxon>Pseudomonadati</taxon>
        <taxon>Pseudomonadota</taxon>
        <taxon>Gammaproteobacteria</taxon>
        <taxon>Chromatiales</taxon>
        <taxon>Chromatiaceae</taxon>
        <taxon>Halochromatium</taxon>
    </lineage>
</organism>
<name>A0AAJ0X8L1_9GAMM</name>
<evidence type="ECO:0000256" key="6">
    <source>
        <dbReference type="ARBA" id="ARBA00023136"/>
    </source>
</evidence>
<dbReference type="Proteomes" id="UP001296776">
    <property type="component" value="Unassembled WGS sequence"/>
</dbReference>
<feature type="transmembrane region" description="Helical" evidence="7">
    <location>
        <begin position="68"/>
        <end position="86"/>
    </location>
</feature>
<dbReference type="Pfam" id="PF01899">
    <property type="entry name" value="MNHE"/>
    <property type="match status" value="1"/>
</dbReference>
<evidence type="ECO:0000256" key="2">
    <source>
        <dbReference type="ARBA" id="ARBA00006228"/>
    </source>
</evidence>
<evidence type="ECO:0000256" key="1">
    <source>
        <dbReference type="ARBA" id="ARBA00004651"/>
    </source>
</evidence>
<protein>
    <recommendedName>
        <fullName evidence="10">Multicomponent Na+:H+ antiporter subunit E</fullName>
    </recommendedName>
</protein>
<dbReference type="GO" id="GO:0008324">
    <property type="term" value="F:monoatomic cation transmembrane transporter activity"/>
    <property type="evidence" value="ECO:0007669"/>
    <property type="project" value="InterPro"/>
</dbReference>
<keyword evidence="9" id="KW-1185">Reference proteome</keyword>
<dbReference type="PANTHER" id="PTHR34584:SF1">
    <property type="entry name" value="NA(+)_H(+) ANTIPORTER SUBUNIT E1"/>
    <property type="match status" value="1"/>
</dbReference>
<gene>
    <name evidence="8" type="ORF">CKO40_00500</name>
</gene>
<evidence type="ECO:0000256" key="4">
    <source>
        <dbReference type="ARBA" id="ARBA00022692"/>
    </source>
</evidence>
<comment type="subcellular location">
    <subcellularLocation>
        <location evidence="1">Cell membrane</location>
        <topology evidence="1">Multi-pass membrane protein</topology>
    </subcellularLocation>
</comment>
<evidence type="ECO:0008006" key="10">
    <source>
        <dbReference type="Google" id="ProtNLM"/>
    </source>
</evidence>
<dbReference type="InterPro" id="IPR002758">
    <property type="entry name" value="Cation_antiport_E"/>
</dbReference>
<reference evidence="8" key="2">
    <citation type="journal article" date="2020" name="Microorganisms">
        <title>Osmotic Adaptation and Compatible Solute Biosynthesis of Phototrophic Bacteria as Revealed from Genome Analyses.</title>
        <authorList>
            <person name="Imhoff J.F."/>
            <person name="Rahn T."/>
            <person name="Kunzel S."/>
            <person name="Keller A."/>
            <person name="Neulinger S.C."/>
        </authorList>
    </citation>
    <scope>NUCLEOTIDE SEQUENCE</scope>
    <source>
        <strain evidence="8">DSM 11080</strain>
    </source>
</reference>
<accession>A0AAJ0X8L1</accession>
<evidence type="ECO:0000313" key="8">
    <source>
        <dbReference type="EMBL" id="MBK1703070.1"/>
    </source>
</evidence>
<dbReference type="GO" id="GO:0005886">
    <property type="term" value="C:plasma membrane"/>
    <property type="evidence" value="ECO:0007669"/>
    <property type="project" value="UniProtKB-SubCell"/>
</dbReference>